<evidence type="ECO:0000256" key="3">
    <source>
        <dbReference type="ARBA" id="ARBA00022618"/>
    </source>
</evidence>
<evidence type="ECO:0000256" key="6">
    <source>
        <dbReference type="ARBA" id="ARBA00023054"/>
    </source>
</evidence>
<keyword evidence="15" id="KW-1185">Reference proteome</keyword>
<evidence type="ECO:0000313" key="15">
    <source>
        <dbReference type="Proteomes" id="UP000030669"/>
    </source>
</evidence>
<evidence type="ECO:0000256" key="12">
    <source>
        <dbReference type="SAM" id="MobiDB-lite"/>
    </source>
</evidence>
<dbReference type="InterPro" id="IPR005550">
    <property type="entry name" value="Kinetochore_Ndc80"/>
</dbReference>
<protein>
    <recommendedName>
        <fullName evidence="10">Kinetochore protein NDC80</fullName>
    </recommendedName>
</protein>
<dbReference type="Pfam" id="PF03801">
    <property type="entry name" value="Ndc80_HEC"/>
    <property type="match status" value="1"/>
</dbReference>
<evidence type="ECO:0000313" key="14">
    <source>
        <dbReference type="EMBL" id="EPQ58622.1"/>
    </source>
</evidence>
<evidence type="ECO:0000256" key="8">
    <source>
        <dbReference type="ARBA" id="ARBA00023306"/>
    </source>
</evidence>
<feature type="coiled-coil region" evidence="11">
    <location>
        <begin position="291"/>
        <end position="370"/>
    </location>
</feature>
<evidence type="ECO:0000256" key="1">
    <source>
        <dbReference type="ARBA" id="ARBA00007050"/>
    </source>
</evidence>
<keyword evidence="2 10" id="KW-0158">Chromosome</keyword>
<dbReference type="PANTHER" id="PTHR10643:SF2">
    <property type="entry name" value="KINETOCHORE PROTEIN NDC80 HOMOLOG"/>
    <property type="match status" value="1"/>
</dbReference>
<accession>S7QHI1</accession>
<comment type="similarity">
    <text evidence="1 10">Belongs to the NDC80/HEC1 family.</text>
</comment>
<keyword evidence="5 10" id="KW-0995">Kinetochore</keyword>
<proteinExistence type="inferred from homology"/>
<dbReference type="RefSeq" id="XP_007862964.1">
    <property type="nucleotide sequence ID" value="XM_007864773.1"/>
</dbReference>
<comment type="subcellular location">
    <subcellularLocation>
        <location evidence="10">Chromosome</location>
        <location evidence="10">Centromere</location>
        <location evidence="10">Kinetochore</location>
    </subcellularLocation>
    <subcellularLocation>
        <location evidence="10">Nucleus</location>
    </subcellularLocation>
</comment>
<dbReference type="STRING" id="670483.S7QHI1"/>
<keyword evidence="9 10" id="KW-0137">Centromere</keyword>
<keyword evidence="4 10" id="KW-0498">Mitosis</keyword>
<dbReference type="GO" id="GO:0031262">
    <property type="term" value="C:Ndc80 complex"/>
    <property type="evidence" value="ECO:0007669"/>
    <property type="project" value="UniProtKB-UniRule"/>
</dbReference>
<evidence type="ECO:0000259" key="13">
    <source>
        <dbReference type="Pfam" id="PF03801"/>
    </source>
</evidence>
<dbReference type="GO" id="GO:0051315">
    <property type="term" value="P:attachment of mitotic spindle microtubules to kinetochore"/>
    <property type="evidence" value="ECO:0007669"/>
    <property type="project" value="UniProtKB-UniRule"/>
</dbReference>
<dbReference type="OMA" id="NKSWLMT"/>
<dbReference type="Proteomes" id="UP000030669">
    <property type="component" value="Unassembled WGS sequence"/>
</dbReference>
<comment type="subunit">
    <text evidence="10">Component of the NDC80 complex.</text>
</comment>
<evidence type="ECO:0000256" key="9">
    <source>
        <dbReference type="ARBA" id="ARBA00023328"/>
    </source>
</evidence>
<evidence type="ECO:0000256" key="5">
    <source>
        <dbReference type="ARBA" id="ARBA00022838"/>
    </source>
</evidence>
<dbReference type="AlphaFoldDB" id="S7QHI1"/>
<feature type="coiled-coil region" evidence="11">
    <location>
        <begin position="239"/>
        <end position="266"/>
    </location>
</feature>
<comment type="function">
    <text evidence="10">Acts as a component of the essential kinetochore-associated NDC80 complex, which is required for chromosome segregation and spindle checkpoint activity.</text>
</comment>
<keyword evidence="3 10" id="KW-0132">Cell division</keyword>
<gene>
    <name evidence="14" type="ORF">GLOTRDRAFT_37261</name>
</gene>
<dbReference type="eggNOG" id="KOG0995">
    <property type="taxonomic scope" value="Eukaryota"/>
</dbReference>
<feature type="region of interest" description="Disordered" evidence="12">
    <location>
        <begin position="29"/>
        <end position="65"/>
    </location>
</feature>
<dbReference type="InterPro" id="IPR055260">
    <property type="entry name" value="Ndc80_CH"/>
</dbReference>
<dbReference type="OrthoDB" id="7459479at2759"/>
<keyword evidence="6 11" id="KW-0175">Coiled coil</keyword>
<reference evidence="14 15" key="1">
    <citation type="journal article" date="2012" name="Science">
        <title>The Paleozoic origin of enzymatic lignin decomposition reconstructed from 31 fungal genomes.</title>
        <authorList>
            <person name="Floudas D."/>
            <person name="Binder M."/>
            <person name="Riley R."/>
            <person name="Barry K."/>
            <person name="Blanchette R.A."/>
            <person name="Henrissat B."/>
            <person name="Martinez A.T."/>
            <person name="Otillar R."/>
            <person name="Spatafora J.W."/>
            <person name="Yadav J.S."/>
            <person name="Aerts A."/>
            <person name="Benoit I."/>
            <person name="Boyd A."/>
            <person name="Carlson A."/>
            <person name="Copeland A."/>
            <person name="Coutinho P.M."/>
            <person name="de Vries R.P."/>
            <person name="Ferreira P."/>
            <person name="Findley K."/>
            <person name="Foster B."/>
            <person name="Gaskell J."/>
            <person name="Glotzer D."/>
            <person name="Gorecki P."/>
            <person name="Heitman J."/>
            <person name="Hesse C."/>
            <person name="Hori C."/>
            <person name="Igarashi K."/>
            <person name="Jurgens J.A."/>
            <person name="Kallen N."/>
            <person name="Kersten P."/>
            <person name="Kohler A."/>
            <person name="Kuees U."/>
            <person name="Kumar T.K.A."/>
            <person name="Kuo A."/>
            <person name="LaButti K."/>
            <person name="Larrondo L.F."/>
            <person name="Lindquist E."/>
            <person name="Ling A."/>
            <person name="Lombard V."/>
            <person name="Lucas S."/>
            <person name="Lundell T."/>
            <person name="Martin R."/>
            <person name="McLaughlin D.J."/>
            <person name="Morgenstern I."/>
            <person name="Morin E."/>
            <person name="Murat C."/>
            <person name="Nagy L.G."/>
            <person name="Nolan M."/>
            <person name="Ohm R.A."/>
            <person name="Patyshakuliyeva A."/>
            <person name="Rokas A."/>
            <person name="Ruiz-Duenas F.J."/>
            <person name="Sabat G."/>
            <person name="Salamov A."/>
            <person name="Samejima M."/>
            <person name="Schmutz J."/>
            <person name="Slot J.C."/>
            <person name="St John F."/>
            <person name="Stenlid J."/>
            <person name="Sun H."/>
            <person name="Sun S."/>
            <person name="Syed K."/>
            <person name="Tsang A."/>
            <person name="Wiebenga A."/>
            <person name="Young D."/>
            <person name="Pisabarro A."/>
            <person name="Eastwood D.C."/>
            <person name="Martin F."/>
            <person name="Cullen D."/>
            <person name="Grigoriev I.V."/>
            <person name="Hibbett D.S."/>
        </authorList>
    </citation>
    <scope>NUCLEOTIDE SEQUENCE [LARGE SCALE GENOMIC DNA]</scope>
    <source>
        <strain evidence="14 15">ATCC 11539</strain>
    </source>
</reference>
<evidence type="ECO:0000256" key="10">
    <source>
        <dbReference type="RuleBase" id="RU368072"/>
    </source>
</evidence>
<dbReference type="InterPro" id="IPR038273">
    <property type="entry name" value="Ndc80_sf"/>
</dbReference>
<dbReference type="GO" id="GO:0005634">
    <property type="term" value="C:nucleus"/>
    <property type="evidence" value="ECO:0007669"/>
    <property type="project" value="UniProtKB-SubCell"/>
</dbReference>
<dbReference type="GO" id="GO:0051301">
    <property type="term" value="P:cell division"/>
    <property type="evidence" value="ECO:0007669"/>
    <property type="project" value="UniProtKB-UniRule"/>
</dbReference>
<name>S7QHI1_GLOTA</name>
<sequence length="590" mass="66854">MRGPTGTGPRPSIYRSTNVNPLLQSVSKAGIGRTPMKSSARRGSTWMGAAPGSQGAPPMRDPRPLRDKAYQSKMRQEILGFLHSVGYEISREALASITGKDFRAIFEFLIGQLDPNYPFDSLRRLEEQFIPALKCMQYPFVGALDPKWLAAPASMHSWPSLLGVLHWLVELCKAKWHYTSSGDPTLQDPNDVPEQFDSEDHHTALAFQYLDTTYQLYLEGMDTFPEQDKILEEYYLRKNAKVLEELNHYKAQLQAIKDEYERLRDSAPPLEKLLVDSESVKRDEKKLQEMLRHRESRKAALEASIKDEEEKINAGIKNLDRLRQEEAHYQDVLQAQNLSPEEVMRMNTEHENLQRTLEDLRQKLSETHKTIGFLEPTATNRIAEAEESLDAYTNLLDSLALFPPLPPPLPNVDLRMTLNTAASSPADILRPDVRMVIKPNLNRIAEIKMKERAAVETERIAVEDALDMEAGECEDTEGEVAKLEKKVIALNDQADNIRDAAQQEAFISNEEATRLTENLAQAKAAAYSSGVGVQTRLKGLQIQYAEQVERVNRLKEETVRVILKNCNDIGAFKREVESRLNAVKVYAENN</sequence>
<evidence type="ECO:0000256" key="11">
    <source>
        <dbReference type="SAM" id="Coils"/>
    </source>
</evidence>
<keyword evidence="8 10" id="KW-0131">Cell cycle</keyword>
<dbReference type="PANTHER" id="PTHR10643">
    <property type="entry name" value="KINETOCHORE PROTEIN NDC80"/>
    <property type="match status" value="1"/>
</dbReference>
<dbReference type="Gene3D" id="1.10.418.30">
    <property type="entry name" value="Ncd80 complex, Ncd80 subunit"/>
    <property type="match status" value="1"/>
</dbReference>
<feature type="domain" description="Kinetochore protein Ndc80 CH" evidence="13">
    <location>
        <begin position="54"/>
        <end position="176"/>
    </location>
</feature>
<dbReference type="HOGENOM" id="CLU_012583_1_1_1"/>
<dbReference type="KEGG" id="gtr:GLOTRDRAFT_37261"/>
<keyword evidence="7 10" id="KW-0539">Nucleus</keyword>
<organism evidence="14 15">
    <name type="scientific">Gloeophyllum trabeum (strain ATCC 11539 / FP-39264 / Madison 617)</name>
    <name type="common">Brown rot fungus</name>
    <dbReference type="NCBI Taxonomy" id="670483"/>
    <lineage>
        <taxon>Eukaryota</taxon>
        <taxon>Fungi</taxon>
        <taxon>Dikarya</taxon>
        <taxon>Basidiomycota</taxon>
        <taxon>Agaricomycotina</taxon>
        <taxon>Agaricomycetes</taxon>
        <taxon>Gloeophyllales</taxon>
        <taxon>Gloeophyllaceae</taxon>
        <taxon>Gloeophyllum</taxon>
    </lineage>
</organism>
<evidence type="ECO:0000256" key="7">
    <source>
        <dbReference type="ARBA" id="ARBA00023242"/>
    </source>
</evidence>
<feature type="coiled-coil region" evidence="11">
    <location>
        <begin position="466"/>
        <end position="500"/>
    </location>
</feature>
<dbReference type="GeneID" id="19305763"/>
<evidence type="ECO:0000256" key="4">
    <source>
        <dbReference type="ARBA" id="ARBA00022776"/>
    </source>
</evidence>
<evidence type="ECO:0000256" key="2">
    <source>
        <dbReference type="ARBA" id="ARBA00022454"/>
    </source>
</evidence>
<dbReference type="EMBL" id="KB469298">
    <property type="protein sequence ID" value="EPQ58622.1"/>
    <property type="molecule type" value="Genomic_DNA"/>
</dbReference>